<feature type="compositionally biased region" description="Pro residues" evidence="1">
    <location>
        <begin position="104"/>
        <end position="118"/>
    </location>
</feature>
<evidence type="ECO:0000313" key="2">
    <source>
        <dbReference type="EnsemblPlants" id="EMT11343"/>
    </source>
</evidence>
<accession>M8C8A9</accession>
<dbReference type="AlphaFoldDB" id="M8C8A9"/>
<dbReference type="PANTHER" id="PTHR47930">
    <property type="entry name" value="YALI0C12947P"/>
    <property type="match status" value="1"/>
</dbReference>
<feature type="compositionally biased region" description="Basic and acidic residues" evidence="1">
    <location>
        <begin position="72"/>
        <end position="81"/>
    </location>
</feature>
<feature type="region of interest" description="Disordered" evidence="1">
    <location>
        <begin position="48"/>
        <end position="81"/>
    </location>
</feature>
<evidence type="ECO:0008006" key="3">
    <source>
        <dbReference type="Google" id="ProtNLM"/>
    </source>
</evidence>
<dbReference type="EnsemblPlants" id="EMT11343">
    <property type="protein sequence ID" value="EMT11343"/>
    <property type="gene ID" value="F775_18711"/>
</dbReference>
<reference evidence="2" key="1">
    <citation type="submission" date="2015-06" db="UniProtKB">
        <authorList>
            <consortium name="EnsemblPlants"/>
        </authorList>
    </citation>
    <scope>IDENTIFICATION</scope>
</reference>
<dbReference type="Gene3D" id="1.25.40.10">
    <property type="entry name" value="Tetratricopeptide repeat domain"/>
    <property type="match status" value="1"/>
</dbReference>
<dbReference type="InterPro" id="IPR002885">
    <property type="entry name" value="PPR_rpt"/>
</dbReference>
<proteinExistence type="predicted"/>
<sequence>MSSLASWPPLSALPDGVSLAPALVKTVGAKFLHSRSFGLRSTARVSCAGSSKGSVAKESAYGKQQAYGEDAAADKEEGGSEWGKDEIEAISALFARPMRRKPVKPPNPATQRPLPLPLPHKTRPPITPAPTQHVRLASRSMFSDKVRKNPEVLVGIAKEIAALPPESDVRKNPEVLVGIAKEIAALPPESDVCKVLDRWVPFLRKGSLSMTIRELGHMGLPERALQTLCWAQGQKAVPLFPDDRILASTIEVLARFDELKMESALEECVPSASRAVLEAMARGFIRAGKVGLARKLLELARMNKRTLHPSIYAKLILEVARTPEGYGLAAALLDELGERPDFDLQQQDCTAVMKVCIKLRRYAAVESLFSWFRGSGGNPTVVMYTTVIHSRSRDGRHREALALVWEMEQANCLLDLPAYRVIVKLCVALRDPERAFRYLSRLKEAGFVPTSDIYCNLIEGYAAAGRMARCRQLIREAESIGVLLDKRLISSLSEMGDRHP</sequence>
<dbReference type="PANTHER" id="PTHR47930:SF2">
    <property type="entry name" value="PENTATRICOPEPTIDE REPEAT PROTEIN (AFU_ORTHOLOGUE AFUA_8G04250)"/>
    <property type="match status" value="1"/>
</dbReference>
<dbReference type="Pfam" id="PF13812">
    <property type="entry name" value="PPR_3"/>
    <property type="match status" value="1"/>
</dbReference>
<name>M8C8A9_AEGTA</name>
<protein>
    <recommendedName>
        <fullName evidence="3">Pentacotripeptide-repeat region of PRORP domain-containing protein</fullName>
    </recommendedName>
</protein>
<feature type="region of interest" description="Disordered" evidence="1">
    <location>
        <begin position="99"/>
        <end position="130"/>
    </location>
</feature>
<dbReference type="InterPro" id="IPR011990">
    <property type="entry name" value="TPR-like_helical_dom_sf"/>
</dbReference>
<dbReference type="PROSITE" id="PS51375">
    <property type="entry name" value="PPR"/>
    <property type="match status" value="2"/>
</dbReference>
<evidence type="ECO:0000256" key="1">
    <source>
        <dbReference type="SAM" id="MobiDB-lite"/>
    </source>
</evidence>
<organism evidence="2">
    <name type="scientific">Aegilops tauschii</name>
    <name type="common">Tausch's goatgrass</name>
    <name type="synonym">Aegilops squarrosa</name>
    <dbReference type="NCBI Taxonomy" id="37682"/>
    <lineage>
        <taxon>Eukaryota</taxon>
        <taxon>Viridiplantae</taxon>
        <taxon>Streptophyta</taxon>
        <taxon>Embryophyta</taxon>
        <taxon>Tracheophyta</taxon>
        <taxon>Spermatophyta</taxon>
        <taxon>Magnoliopsida</taxon>
        <taxon>Liliopsida</taxon>
        <taxon>Poales</taxon>
        <taxon>Poaceae</taxon>
        <taxon>BOP clade</taxon>
        <taxon>Pooideae</taxon>
        <taxon>Triticodae</taxon>
        <taxon>Triticeae</taxon>
        <taxon>Triticinae</taxon>
        <taxon>Aegilops</taxon>
    </lineage>
</organism>